<protein>
    <submittedName>
        <fullName evidence="3">Reverse transcriptase</fullName>
    </submittedName>
</protein>
<sequence length="975" mass="108444">MNGPELPQILKQVEAISTAAAQASQDFSSLHSPATEYEANWTAIQAKLDNAWERGLGCSSLADRSDIQKEIVTLAQAQEALKAEYEANLEAANSRYEARLNRVLPRLCEELVQILGPILVEKALRDLFRATDAPRDGSPGDPEDANPQDDRPSQGVKVKGLDRVGVHNETIETLGLLREVPLCYDYNPDSGSLNWRQGYRDGEALVPDREYPVMYFDGNAFPTRSQVGWVAASDLLDFDLKAIGRTIPNYRQARKYLEMRDQGRPQGPNTITEKVVKAAAGNERSGKEVMTLLLQTRGDQVEITDNLVCLIAKKFGEDGMSLLLEKRGEETKITEEVVEVAAGSKWSGKQLMALLLEKRGEEIKITEEVVEAAAGNERSGEAVTALLLEERTELLRPIIRGGVPEKTDLQPTPSQVKLQDEIGGESRQGERESSPSGHTADLMVGTQSLLRPLQEALAPLLEDETFRKRVEQRFSVLQSDTQLRQDSAMNLLDDIGRLEEQEIVGRDDAYRGTSIEPGQVRPQVEIKVDNQQAERESSASGHETDLIAGLQSLPQLLQEGLAPFLEDETFRNQVEQRFGALQCNTQLRQQCVLDLLHTLGSIEETDNERHESAENTTSQGSSDLLGLTHSGNDGANQEHASPEQPSLPEDQSSPEQAPAVDTQAHLQLENLAENFFDWSSLHPRPLLARKDILERKHLAVMAIYDHVNVNVGVQGFNIGLEGFLSLLRHLLHKNDYLAFFRSVERDIRLPIDPGEKVPQRRLEDLDTALFDTSKFSGFDSCLTFVTYNDSKYGTITLFNVSMENGRPSKIRPEAAMGGVPKIVVRQIGAGIRGSSRTTLSMPQHEIWEATEQQKIRLLPPGLSLSPAQRPDFTWDNGATRRSGINKPLKIALSVDDISFHSFNATVPQMIAMLHHKTALIENIESTPVYLEQNGDRYGVRMVRGPDMIGHSNNNPRIIVLAPARGRWVEHKLSWK</sequence>
<feature type="coiled-coil region" evidence="1">
    <location>
        <begin position="75"/>
        <end position="102"/>
    </location>
</feature>
<gene>
    <name evidence="3" type="ORF">O9K51_11198</name>
</gene>
<organism evidence="3 4">
    <name type="scientific">Purpureocillium lavendulum</name>
    <dbReference type="NCBI Taxonomy" id="1247861"/>
    <lineage>
        <taxon>Eukaryota</taxon>
        <taxon>Fungi</taxon>
        <taxon>Dikarya</taxon>
        <taxon>Ascomycota</taxon>
        <taxon>Pezizomycotina</taxon>
        <taxon>Sordariomycetes</taxon>
        <taxon>Hypocreomycetidae</taxon>
        <taxon>Hypocreales</taxon>
        <taxon>Ophiocordycipitaceae</taxon>
        <taxon>Purpureocillium</taxon>
    </lineage>
</organism>
<keyword evidence="1" id="KW-0175">Coiled coil</keyword>
<accession>A0AB34FD23</accession>
<dbReference type="EMBL" id="JAQHRD010000025">
    <property type="protein sequence ID" value="KAJ6436290.1"/>
    <property type="molecule type" value="Genomic_DNA"/>
</dbReference>
<evidence type="ECO:0000256" key="2">
    <source>
        <dbReference type="SAM" id="MobiDB-lite"/>
    </source>
</evidence>
<evidence type="ECO:0000256" key="1">
    <source>
        <dbReference type="SAM" id="Coils"/>
    </source>
</evidence>
<evidence type="ECO:0000313" key="3">
    <source>
        <dbReference type="EMBL" id="KAJ6436290.1"/>
    </source>
</evidence>
<keyword evidence="3" id="KW-0808">Transferase</keyword>
<dbReference type="InterPro" id="IPR055530">
    <property type="entry name" value="DUF7104"/>
</dbReference>
<reference evidence="3" key="1">
    <citation type="submission" date="2023-01" db="EMBL/GenBank/DDBJ databases">
        <title>The growth and conidiation of Purpureocillium lavendulum are regulated by nitrogen source and histone H3K14 acetylation.</title>
        <authorList>
            <person name="Tang P."/>
            <person name="Han J."/>
            <person name="Zhang C."/>
            <person name="Tang P."/>
            <person name="Qi F."/>
            <person name="Zhang K."/>
            <person name="Liang L."/>
        </authorList>
    </citation>
    <scope>NUCLEOTIDE SEQUENCE</scope>
    <source>
        <strain evidence="3">YMF1.00683</strain>
    </source>
</reference>
<feature type="compositionally biased region" description="Polar residues" evidence="2">
    <location>
        <begin position="629"/>
        <end position="639"/>
    </location>
</feature>
<keyword evidence="3" id="KW-0548">Nucleotidyltransferase</keyword>
<dbReference type="Pfam" id="PF23397">
    <property type="entry name" value="DUF7104"/>
    <property type="match status" value="4"/>
</dbReference>
<evidence type="ECO:0000313" key="4">
    <source>
        <dbReference type="Proteomes" id="UP001163105"/>
    </source>
</evidence>
<dbReference type="Proteomes" id="UP001163105">
    <property type="component" value="Unassembled WGS sequence"/>
</dbReference>
<comment type="caution">
    <text evidence="3">The sequence shown here is derived from an EMBL/GenBank/DDBJ whole genome shotgun (WGS) entry which is preliminary data.</text>
</comment>
<dbReference type="AlphaFoldDB" id="A0AB34FD23"/>
<dbReference type="GO" id="GO:0003964">
    <property type="term" value="F:RNA-directed DNA polymerase activity"/>
    <property type="evidence" value="ECO:0007669"/>
    <property type="project" value="UniProtKB-KW"/>
</dbReference>
<proteinExistence type="predicted"/>
<feature type="region of interest" description="Disordered" evidence="2">
    <location>
        <begin position="131"/>
        <end position="159"/>
    </location>
</feature>
<feature type="region of interest" description="Disordered" evidence="2">
    <location>
        <begin position="402"/>
        <end position="440"/>
    </location>
</feature>
<dbReference type="Gene3D" id="1.20.5.340">
    <property type="match status" value="2"/>
</dbReference>
<keyword evidence="3" id="KW-0695">RNA-directed DNA polymerase</keyword>
<keyword evidence="4" id="KW-1185">Reference proteome</keyword>
<name>A0AB34FD23_9HYPO</name>
<feature type="region of interest" description="Disordered" evidence="2">
    <location>
        <begin position="605"/>
        <end position="660"/>
    </location>
</feature>